<dbReference type="EMBL" id="LGIA01000046">
    <property type="protein sequence ID" value="KOH46092.1"/>
    <property type="molecule type" value="Genomic_DNA"/>
</dbReference>
<keyword evidence="1" id="KW-1133">Transmembrane helix</keyword>
<evidence type="ECO:0000313" key="3">
    <source>
        <dbReference type="Proteomes" id="UP000036958"/>
    </source>
</evidence>
<name>A0A0L8VD37_9BACT</name>
<gene>
    <name evidence="2" type="ORF">NC99_11170</name>
</gene>
<protein>
    <submittedName>
        <fullName evidence="2">Uncharacterized protein</fullName>
    </submittedName>
</protein>
<comment type="caution">
    <text evidence="2">The sequence shown here is derived from an EMBL/GenBank/DDBJ whole genome shotgun (WGS) entry which is preliminary data.</text>
</comment>
<organism evidence="2 3">
    <name type="scientific">Sunxiuqinia dokdonensis</name>
    <dbReference type="NCBI Taxonomy" id="1409788"/>
    <lineage>
        <taxon>Bacteria</taxon>
        <taxon>Pseudomonadati</taxon>
        <taxon>Bacteroidota</taxon>
        <taxon>Bacteroidia</taxon>
        <taxon>Marinilabiliales</taxon>
        <taxon>Prolixibacteraceae</taxon>
        <taxon>Sunxiuqinia</taxon>
    </lineage>
</organism>
<feature type="transmembrane region" description="Helical" evidence="1">
    <location>
        <begin position="14"/>
        <end position="32"/>
    </location>
</feature>
<proteinExistence type="predicted"/>
<keyword evidence="3" id="KW-1185">Reference proteome</keyword>
<keyword evidence="1" id="KW-0812">Transmembrane</keyword>
<keyword evidence="1" id="KW-0472">Membrane</keyword>
<reference evidence="3" key="1">
    <citation type="submission" date="2015-07" db="EMBL/GenBank/DDBJ databases">
        <title>Genome sequencing of Sunxiuqinia dokdonensis strain SK.</title>
        <authorList>
            <person name="Ahn S."/>
            <person name="Kim B.-C."/>
        </authorList>
    </citation>
    <scope>NUCLEOTIDE SEQUENCE [LARGE SCALE GENOMIC DNA]</scope>
    <source>
        <strain evidence="3">SK</strain>
    </source>
</reference>
<dbReference type="AlphaFoldDB" id="A0A0L8VD37"/>
<evidence type="ECO:0000313" key="2">
    <source>
        <dbReference type="EMBL" id="KOH46092.1"/>
    </source>
</evidence>
<sequence>MNSCLSIGNTRRQAFLPTYIGIFFLIKIEVSLKKVPQRSKISSYSFCFSISK</sequence>
<dbReference type="Proteomes" id="UP000036958">
    <property type="component" value="Unassembled WGS sequence"/>
</dbReference>
<evidence type="ECO:0000256" key="1">
    <source>
        <dbReference type="SAM" id="Phobius"/>
    </source>
</evidence>
<accession>A0A0L8VD37</accession>